<dbReference type="HAMAP" id="MF_00391">
    <property type="entry name" value="Ribosomal_bL34"/>
    <property type="match status" value="1"/>
</dbReference>
<accession>A0A923PLE0</accession>
<feature type="compositionally biased region" description="Basic residues" evidence="6">
    <location>
        <begin position="1"/>
        <end position="19"/>
    </location>
</feature>
<feature type="region of interest" description="Disordered" evidence="6">
    <location>
        <begin position="1"/>
        <end position="33"/>
    </location>
</feature>
<sequence>MKRTFQPSKRRRVNKHGFRSRMSTKNGRKVLARRRAKGRYKLTVSDTTHKK</sequence>
<keyword evidence="2 5" id="KW-0689">Ribosomal protein</keyword>
<dbReference type="FunFam" id="1.10.287.3980:FF:000001">
    <property type="entry name" value="Mitochondrial ribosomal protein L34"/>
    <property type="match status" value="1"/>
</dbReference>
<evidence type="ECO:0000256" key="6">
    <source>
        <dbReference type="SAM" id="MobiDB-lite"/>
    </source>
</evidence>
<dbReference type="PROSITE" id="PS00784">
    <property type="entry name" value="RIBOSOMAL_L34"/>
    <property type="match status" value="1"/>
</dbReference>
<keyword evidence="3 5" id="KW-0687">Ribonucleoprotein</keyword>
<evidence type="ECO:0000256" key="4">
    <source>
        <dbReference type="ARBA" id="ARBA00035177"/>
    </source>
</evidence>
<dbReference type="Pfam" id="PF00468">
    <property type="entry name" value="Ribosomal_L34"/>
    <property type="match status" value="1"/>
</dbReference>
<dbReference type="GO" id="GO:0005840">
    <property type="term" value="C:ribosome"/>
    <property type="evidence" value="ECO:0007669"/>
    <property type="project" value="UniProtKB-KW"/>
</dbReference>
<dbReference type="EMBL" id="JACSIT010000152">
    <property type="protein sequence ID" value="MBC6996308.1"/>
    <property type="molecule type" value="Genomic_DNA"/>
</dbReference>
<dbReference type="Gene3D" id="1.10.287.3980">
    <property type="match status" value="1"/>
</dbReference>
<reference evidence="7" key="1">
    <citation type="submission" date="2020-08" db="EMBL/GenBank/DDBJ databases">
        <title>Lewinella bacteria from marine environments.</title>
        <authorList>
            <person name="Zhong Y."/>
        </authorList>
    </citation>
    <scope>NUCLEOTIDE SEQUENCE</scope>
    <source>
        <strain evidence="7">KCTC 42187</strain>
    </source>
</reference>
<dbReference type="PANTHER" id="PTHR14503:SF4">
    <property type="entry name" value="LARGE RIBOSOMAL SUBUNIT PROTEIN BL34M"/>
    <property type="match status" value="1"/>
</dbReference>
<protein>
    <recommendedName>
        <fullName evidence="4 5">Large ribosomal subunit protein bL34</fullName>
    </recommendedName>
</protein>
<dbReference type="GO" id="GO:1990904">
    <property type="term" value="C:ribonucleoprotein complex"/>
    <property type="evidence" value="ECO:0007669"/>
    <property type="project" value="UniProtKB-KW"/>
</dbReference>
<evidence type="ECO:0000313" key="7">
    <source>
        <dbReference type="EMBL" id="MBC6996308.1"/>
    </source>
</evidence>
<dbReference type="GO" id="GO:0006412">
    <property type="term" value="P:translation"/>
    <property type="evidence" value="ECO:0007669"/>
    <property type="project" value="UniProtKB-UniRule"/>
</dbReference>
<dbReference type="NCBIfam" id="TIGR01030">
    <property type="entry name" value="rpmH_bact"/>
    <property type="match status" value="1"/>
</dbReference>
<dbReference type="InterPro" id="IPR000271">
    <property type="entry name" value="Ribosomal_bL34"/>
</dbReference>
<gene>
    <name evidence="5 7" type="primary">rpmH</name>
    <name evidence="7" type="ORF">H9S92_19210</name>
</gene>
<evidence type="ECO:0000256" key="3">
    <source>
        <dbReference type="ARBA" id="ARBA00023274"/>
    </source>
</evidence>
<dbReference type="AlphaFoldDB" id="A0A923PLE0"/>
<dbReference type="GO" id="GO:0003735">
    <property type="term" value="F:structural constituent of ribosome"/>
    <property type="evidence" value="ECO:0007669"/>
    <property type="project" value="InterPro"/>
</dbReference>
<dbReference type="RefSeq" id="WP_187468319.1">
    <property type="nucleotide sequence ID" value="NZ_JACSIT010000152.1"/>
</dbReference>
<evidence type="ECO:0000256" key="1">
    <source>
        <dbReference type="ARBA" id="ARBA00010111"/>
    </source>
</evidence>
<organism evidence="7 8">
    <name type="scientific">Neolewinella lacunae</name>
    <dbReference type="NCBI Taxonomy" id="1517758"/>
    <lineage>
        <taxon>Bacteria</taxon>
        <taxon>Pseudomonadati</taxon>
        <taxon>Bacteroidota</taxon>
        <taxon>Saprospiria</taxon>
        <taxon>Saprospirales</taxon>
        <taxon>Lewinellaceae</taxon>
        <taxon>Neolewinella</taxon>
    </lineage>
</organism>
<evidence type="ECO:0000313" key="8">
    <source>
        <dbReference type="Proteomes" id="UP000650081"/>
    </source>
</evidence>
<keyword evidence="8" id="KW-1185">Reference proteome</keyword>
<name>A0A923PLE0_9BACT</name>
<proteinExistence type="inferred from homology"/>
<dbReference type="Proteomes" id="UP000650081">
    <property type="component" value="Unassembled WGS sequence"/>
</dbReference>
<evidence type="ECO:0000256" key="5">
    <source>
        <dbReference type="HAMAP-Rule" id="MF_00391"/>
    </source>
</evidence>
<dbReference type="PANTHER" id="PTHR14503">
    <property type="entry name" value="MITOCHONDRIAL RIBOSOMAL PROTEIN 34 FAMILY MEMBER"/>
    <property type="match status" value="1"/>
</dbReference>
<evidence type="ECO:0000256" key="2">
    <source>
        <dbReference type="ARBA" id="ARBA00022980"/>
    </source>
</evidence>
<comment type="similarity">
    <text evidence="1 5">Belongs to the bacterial ribosomal protein bL34 family.</text>
</comment>
<dbReference type="InterPro" id="IPR020939">
    <property type="entry name" value="Ribosomal_bL34_CS"/>
</dbReference>
<comment type="caution">
    <text evidence="7">The sequence shown here is derived from an EMBL/GenBank/DDBJ whole genome shotgun (WGS) entry which is preliminary data.</text>
</comment>